<dbReference type="Gene3D" id="3.40.50.720">
    <property type="entry name" value="NAD(P)-binding Rossmann-like Domain"/>
    <property type="match status" value="2"/>
</dbReference>
<feature type="domain" description="Polysaccharide biosynthesis protein CapD-like" evidence="2">
    <location>
        <begin position="60"/>
        <end position="100"/>
    </location>
</feature>
<dbReference type="EMBL" id="BARV01011435">
    <property type="protein sequence ID" value="GAI07951.1"/>
    <property type="molecule type" value="Genomic_DNA"/>
</dbReference>
<gene>
    <name evidence="3" type="ORF">S06H3_21696</name>
</gene>
<accession>X1LQ52</accession>
<dbReference type="InterPro" id="IPR051203">
    <property type="entry name" value="Polysaccharide_Synthase-Rel"/>
</dbReference>
<feature type="non-terminal residue" evidence="3">
    <location>
        <position position="1"/>
    </location>
</feature>
<dbReference type="PANTHER" id="PTHR43318">
    <property type="entry name" value="UDP-N-ACETYLGLUCOSAMINE 4,6-DEHYDRATASE"/>
    <property type="match status" value="1"/>
</dbReference>
<protein>
    <recommendedName>
        <fullName evidence="2">Polysaccharide biosynthesis protein CapD-like domain-containing protein</fullName>
    </recommendedName>
</protein>
<dbReference type="InterPro" id="IPR036291">
    <property type="entry name" value="NAD(P)-bd_dom_sf"/>
</dbReference>
<dbReference type="SUPFAM" id="SSF51735">
    <property type="entry name" value="NAD(P)-binding Rossmann-fold domains"/>
    <property type="match status" value="1"/>
</dbReference>
<evidence type="ECO:0000259" key="2">
    <source>
        <dbReference type="Pfam" id="PF02719"/>
    </source>
</evidence>
<sequence length="107" mass="12138">EIRESNLMKKIKILPSVTDLINGNVTLSDIHEIELEDLLGRSPVKIDFKAIKDFIQDKKVLITGAGGSIGSELAKSILQFNRIYTRRERIIFFNSRKHNQSGLLLNC</sequence>
<evidence type="ECO:0000313" key="3">
    <source>
        <dbReference type="EMBL" id="GAI07951.1"/>
    </source>
</evidence>
<organism evidence="3">
    <name type="scientific">marine sediment metagenome</name>
    <dbReference type="NCBI Taxonomy" id="412755"/>
    <lineage>
        <taxon>unclassified sequences</taxon>
        <taxon>metagenomes</taxon>
        <taxon>ecological metagenomes</taxon>
    </lineage>
</organism>
<dbReference type="AlphaFoldDB" id="X1LQ52"/>
<reference evidence="3" key="1">
    <citation type="journal article" date="2014" name="Front. Microbiol.">
        <title>High frequency of phylogenetically diverse reductive dehalogenase-homologous genes in deep subseafloor sedimentary metagenomes.</title>
        <authorList>
            <person name="Kawai M."/>
            <person name="Futagami T."/>
            <person name="Toyoda A."/>
            <person name="Takaki Y."/>
            <person name="Nishi S."/>
            <person name="Hori S."/>
            <person name="Arai W."/>
            <person name="Tsubouchi T."/>
            <person name="Morono Y."/>
            <person name="Uchiyama I."/>
            <person name="Ito T."/>
            <person name="Fujiyama A."/>
            <person name="Inagaki F."/>
            <person name="Takami H."/>
        </authorList>
    </citation>
    <scope>NUCLEOTIDE SEQUENCE</scope>
    <source>
        <strain evidence="3">Expedition CK06-06</strain>
    </source>
</reference>
<dbReference type="Pfam" id="PF02719">
    <property type="entry name" value="Polysacc_synt_2"/>
    <property type="match status" value="1"/>
</dbReference>
<proteinExistence type="inferred from homology"/>
<comment type="caution">
    <text evidence="3">The sequence shown here is derived from an EMBL/GenBank/DDBJ whole genome shotgun (WGS) entry which is preliminary data.</text>
</comment>
<dbReference type="InterPro" id="IPR003869">
    <property type="entry name" value="Polysac_CapD-like"/>
</dbReference>
<name>X1LQ52_9ZZZZ</name>
<evidence type="ECO:0000256" key="1">
    <source>
        <dbReference type="ARBA" id="ARBA00007430"/>
    </source>
</evidence>
<dbReference type="PANTHER" id="PTHR43318:SF1">
    <property type="entry name" value="POLYSACCHARIDE BIOSYNTHESIS PROTEIN EPSC-RELATED"/>
    <property type="match status" value="1"/>
</dbReference>
<comment type="similarity">
    <text evidence="1">Belongs to the polysaccharide synthase family.</text>
</comment>